<proteinExistence type="predicted"/>
<dbReference type="AlphaFoldDB" id="A0AAE0GB77"/>
<evidence type="ECO:0000313" key="3">
    <source>
        <dbReference type="Proteomes" id="UP001190700"/>
    </source>
</evidence>
<sequence length="72" mass="8511">MINPKPSPKSSKSDHDARANGTHTFCRKWRNTRSILNRFKSASETHKLLFGIARLQDRHLLLSSYRTFRWQL</sequence>
<evidence type="ECO:0000313" key="2">
    <source>
        <dbReference type="EMBL" id="KAK3274740.1"/>
    </source>
</evidence>
<comment type="caution">
    <text evidence="2">The sequence shown here is derived from an EMBL/GenBank/DDBJ whole genome shotgun (WGS) entry which is preliminary data.</text>
</comment>
<reference evidence="2 3" key="1">
    <citation type="journal article" date="2015" name="Genome Biol. Evol.">
        <title>Comparative Genomics of a Bacterivorous Green Alga Reveals Evolutionary Causalities and Consequences of Phago-Mixotrophic Mode of Nutrition.</title>
        <authorList>
            <person name="Burns J.A."/>
            <person name="Paasch A."/>
            <person name="Narechania A."/>
            <person name="Kim E."/>
        </authorList>
    </citation>
    <scope>NUCLEOTIDE SEQUENCE [LARGE SCALE GENOMIC DNA]</scope>
    <source>
        <strain evidence="2 3">PLY_AMNH</strain>
    </source>
</reference>
<accession>A0AAE0GB77</accession>
<protein>
    <submittedName>
        <fullName evidence="2">Uncharacterized protein</fullName>
    </submittedName>
</protein>
<gene>
    <name evidence="2" type="ORF">CYMTET_17090</name>
</gene>
<evidence type="ECO:0000256" key="1">
    <source>
        <dbReference type="SAM" id="MobiDB-lite"/>
    </source>
</evidence>
<organism evidence="2 3">
    <name type="scientific">Cymbomonas tetramitiformis</name>
    <dbReference type="NCBI Taxonomy" id="36881"/>
    <lineage>
        <taxon>Eukaryota</taxon>
        <taxon>Viridiplantae</taxon>
        <taxon>Chlorophyta</taxon>
        <taxon>Pyramimonadophyceae</taxon>
        <taxon>Pyramimonadales</taxon>
        <taxon>Pyramimonadaceae</taxon>
        <taxon>Cymbomonas</taxon>
    </lineage>
</organism>
<feature type="region of interest" description="Disordered" evidence="1">
    <location>
        <begin position="1"/>
        <end position="22"/>
    </location>
</feature>
<dbReference type="EMBL" id="LGRX02007546">
    <property type="protein sequence ID" value="KAK3274740.1"/>
    <property type="molecule type" value="Genomic_DNA"/>
</dbReference>
<name>A0AAE0GB77_9CHLO</name>
<keyword evidence="3" id="KW-1185">Reference proteome</keyword>
<dbReference type="Proteomes" id="UP001190700">
    <property type="component" value="Unassembled WGS sequence"/>
</dbReference>